<keyword evidence="2" id="KW-0472">Membrane</keyword>
<dbReference type="AlphaFoldDB" id="A0A917N6G9"/>
<dbReference type="Proteomes" id="UP000613743">
    <property type="component" value="Unassembled WGS sequence"/>
</dbReference>
<organism evidence="3 4">
    <name type="scientific">Shewanella gelidii</name>
    <dbReference type="NCBI Taxonomy" id="1642821"/>
    <lineage>
        <taxon>Bacteria</taxon>
        <taxon>Pseudomonadati</taxon>
        <taxon>Pseudomonadota</taxon>
        <taxon>Gammaproteobacteria</taxon>
        <taxon>Alteromonadales</taxon>
        <taxon>Shewanellaceae</taxon>
        <taxon>Shewanella</taxon>
    </lineage>
</organism>
<evidence type="ECO:0000313" key="3">
    <source>
        <dbReference type="EMBL" id="GGI68884.1"/>
    </source>
</evidence>
<evidence type="ECO:0000256" key="2">
    <source>
        <dbReference type="SAM" id="Phobius"/>
    </source>
</evidence>
<dbReference type="Pfam" id="PF16732">
    <property type="entry name" value="ComP_DUS"/>
    <property type="match status" value="1"/>
</dbReference>
<feature type="transmembrane region" description="Helical" evidence="2">
    <location>
        <begin position="12"/>
        <end position="30"/>
    </location>
</feature>
<dbReference type="RefSeq" id="WP_188917061.1">
    <property type="nucleotide sequence ID" value="NZ_BMPZ01000001.1"/>
</dbReference>
<name>A0A917N6G9_9GAMM</name>
<evidence type="ECO:0000313" key="4">
    <source>
        <dbReference type="Proteomes" id="UP000613743"/>
    </source>
</evidence>
<dbReference type="GO" id="GO:0043683">
    <property type="term" value="P:type IV pilus assembly"/>
    <property type="evidence" value="ECO:0007669"/>
    <property type="project" value="InterPro"/>
</dbReference>
<dbReference type="PRINTS" id="PR00813">
    <property type="entry name" value="BCTERIALGSPG"/>
</dbReference>
<dbReference type="InterPro" id="IPR045584">
    <property type="entry name" value="Pilin-like"/>
</dbReference>
<dbReference type="InterPro" id="IPR031982">
    <property type="entry name" value="PilE-like"/>
</dbReference>
<keyword evidence="2" id="KW-1133">Transmembrane helix</keyword>
<proteinExistence type="predicted"/>
<sequence length="129" mass="14061">MNKQRGFSLIELMIALLIIGVVSSIAYPSYVQYVAQGTRSDGLAAIMRVANLQEQYYLDNRQYTTDMTELGLDTDPFLTRDGDYQVDATGGTTFTITATAKGAQATRDSACASITLTESGVKAPEECWK</sequence>
<dbReference type="SUPFAM" id="SSF54523">
    <property type="entry name" value="Pili subunits"/>
    <property type="match status" value="1"/>
</dbReference>
<accession>A0A917N6G9</accession>
<reference evidence="3" key="2">
    <citation type="submission" date="2020-09" db="EMBL/GenBank/DDBJ databases">
        <authorList>
            <person name="Sun Q."/>
            <person name="Ohkuma M."/>
        </authorList>
    </citation>
    <scope>NUCLEOTIDE SEQUENCE</scope>
    <source>
        <strain evidence="3">JCM 30804</strain>
    </source>
</reference>
<keyword evidence="2" id="KW-0812">Transmembrane</keyword>
<dbReference type="Gene3D" id="3.30.700.10">
    <property type="entry name" value="Glycoprotein, Type 4 Pilin"/>
    <property type="match status" value="1"/>
</dbReference>
<dbReference type="InterPro" id="IPR012902">
    <property type="entry name" value="N_methyl_site"/>
</dbReference>
<protein>
    <submittedName>
        <fullName evidence="3">Type IV minor pilin protein PilE</fullName>
    </submittedName>
</protein>
<dbReference type="InterPro" id="IPR000983">
    <property type="entry name" value="Bac_GSPG_pilin"/>
</dbReference>
<reference evidence="3" key="1">
    <citation type="journal article" date="2014" name="Int. J. Syst. Evol. Microbiol.">
        <title>Complete genome sequence of Corynebacterium casei LMG S-19264T (=DSM 44701T), isolated from a smear-ripened cheese.</title>
        <authorList>
            <consortium name="US DOE Joint Genome Institute (JGI-PGF)"/>
            <person name="Walter F."/>
            <person name="Albersmeier A."/>
            <person name="Kalinowski J."/>
            <person name="Ruckert C."/>
        </authorList>
    </citation>
    <scope>NUCLEOTIDE SEQUENCE</scope>
    <source>
        <strain evidence="3">JCM 30804</strain>
    </source>
</reference>
<dbReference type="GO" id="GO:0015628">
    <property type="term" value="P:protein secretion by the type II secretion system"/>
    <property type="evidence" value="ECO:0007669"/>
    <property type="project" value="InterPro"/>
</dbReference>
<gene>
    <name evidence="3" type="primary">pilE</name>
    <name evidence="3" type="ORF">GCM10009332_02490</name>
</gene>
<dbReference type="EMBL" id="BMPZ01000001">
    <property type="protein sequence ID" value="GGI68884.1"/>
    <property type="molecule type" value="Genomic_DNA"/>
</dbReference>
<keyword evidence="1" id="KW-0488">Methylation</keyword>
<comment type="caution">
    <text evidence="3">The sequence shown here is derived from an EMBL/GenBank/DDBJ whole genome shotgun (WGS) entry which is preliminary data.</text>
</comment>
<keyword evidence="4" id="KW-1185">Reference proteome</keyword>
<dbReference type="Pfam" id="PF07963">
    <property type="entry name" value="N_methyl"/>
    <property type="match status" value="1"/>
</dbReference>
<dbReference type="PROSITE" id="PS00409">
    <property type="entry name" value="PROKAR_NTER_METHYL"/>
    <property type="match status" value="1"/>
</dbReference>
<dbReference type="NCBIfam" id="TIGR02532">
    <property type="entry name" value="IV_pilin_GFxxxE"/>
    <property type="match status" value="1"/>
</dbReference>
<evidence type="ECO:0000256" key="1">
    <source>
        <dbReference type="ARBA" id="ARBA00022481"/>
    </source>
</evidence>
<dbReference type="GO" id="GO:0015627">
    <property type="term" value="C:type II protein secretion system complex"/>
    <property type="evidence" value="ECO:0007669"/>
    <property type="project" value="InterPro"/>
</dbReference>